<dbReference type="Proteomes" id="UP000295636">
    <property type="component" value="Unassembled WGS sequence"/>
</dbReference>
<gene>
    <name evidence="7" type="ORF">E1757_17910</name>
</gene>
<evidence type="ECO:0000259" key="6">
    <source>
        <dbReference type="Pfam" id="PF07732"/>
    </source>
</evidence>
<dbReference type="PANTHER" id="PTHR11709">
    <property type="entry name" value="MULTI-COPPER OXIDASE"/>
    <property type="match status" value="1"/>
</dbReference>
<organism evidence="7 8">
    <name type="scientific">Paenibacillus piri</name>
    <dbReference type="NCBI Taxonomy" id="2547395"/>
    <lineage>
        <taxon>Bacteria</taxon>
        <taxon>Bacillati</taxon>
        <taxon>Bacillota</taxon>
        <taxon>Bacilli</taxon>
        <taxon>Bacillales</taxon>
        <taxon>Paenibacillaceae</taxon>
        <taxon>Paenibacillus</taxon>
    </lineage>
</organism>
<reference evidence="7 8" key="1">
    <citation type="submission" date="2019-03" db="EMBL/GenBank/DDBJ databases">
        <title>This is whole genome sequence of Paenibacillus sp MS74 strain.</title>
        <authorList>
            <person name="Trinh H.N."/>
        </authorList>
    </citation>
    <scope>NUCLEOTIDE SEQUENCE [LARGE SCALE GENOMIC DNA]</scope>
    <source>
        <strain evidence="7 8">MS74</strain>
    </source>
</reference>
<comment type="caution">
    <text evidence="7">The sequence shown here is derived from an EMBL/GenBank/DDBJ whole genome shotgun (WGS) entry which is preliminary data.</text>
</comment>
<dbReference type="GO" id="GO:0005507">
    <property type="term" value="F:copper ion binding"/>
    <property type="evidence" value="ECO:0007669"/>
    <property type="project" value="InterPro"/>
</dbReference>
<evidence type="ECO:0000313" key="7">
    <source>
        <dbReference type="EMBL" id="TDF96380.1"/>
    </source>
</evidence>
<feature type="transmembrane region" description="Helical" evidence="4">
    <location>
        <begin position="195"/>
        <end position="218"/>
    </location>
</feature>
<dbReference type="InterPro" id="IPR011706">
    <property type="entry name" value="Cu-oxidase_C"/>
</dbReference>
<accession>A0A4R5KP36</accession>
<dbReference type="OrthoDB" id="9757546at2"/>
<dbReference type="SUPFAM" id="SSF49503">
    <property type="entry name" value="Cupredoxins"/>
    <property type="match status" value="3"/>
</dbReference>
<evidence type="ECO:0000259" key="5">
    <source>
        <dbReference type="Pfam" id="PF07731"/>
    </source>
</evidence>
<feature type="transmembrane region" description="Helical" evidence="4">
    <location>
        <begin position="6"/>
        <end position="22"/>
    </location>
</feature>
<evidence type="ECO:0000256" key="4">
    <source>
        <dbReference type="SAM" id="Phobius"/>
    </source>
</evidence>
<feature type="transmembrane region" description="Helical" evidence="4">
    <location>
        <begin position="157"/>
        <end position="174"/>
    </location>
</feature>
<dbReference type="Gene3D" id="2.60.40.420">
    <property type="entry name" value="Cupredoxins - blue copper proteins"/>
    <property type="match status" value="2"/>
</dbReference>
<feature type="compositionally biased region" description="Low complexity" evidence="3">
    <location>
        <begin position="251"/>
        <end position="269"/>
    </location>
</feature>
<feature type="transmembrane region" description="Helical" evidence="4">
    <location>
        <begin position="127"/>
        <end position="145"/>
    </location>
</feature>
<keyword evidence="8" id="KW-1185">Reference proteome</keyword>
<feature type="domain" description="Plastocyanin-like" evidence="5">
    <location>
        <begin position="575"/>
        <end position="680"/>
    </location>
</feature>
<dbReference type="CDD" id="cd04202">
    <property type="entry name" value="CuRO_D2_2dMcoN_like"/>
    <property type="match status" value="1"/>
</dbReference>
<protein>
    <submittedName>
        <fullName evidence="7">Multicopper oxidase family protein</fullName>
    </submittedName>
</protein>
<feature type="transmembrane region" description="Helical" evidence="4">
    <location>
        <begin position="76"/>
        <end position="95"/>
    </location>
</feature>
<sequence>MESELIGLLLLVIFAWIAGSKASRLVYSPNTERLHRKARKQLFWAGYILVPAAAVLTAIVLMILSLNSAFWQDRAFLHAPLVAIPVLSVFVMAVPKLVRLRKGTKAASEAEVPLEADVRGHSAEPGLIVPFQATALGALTAFYYSMSAPVPFQWDDTVPLVLFLVAVAGLWVRHDRRYWKVSHPNTVVRYRPWVMLLRNLSVLIIVVLAAGGVFYVSMQNSRLPEQMDMMSGVVDYGGGAVAAANDHAHHSSGNTSSSSANSNPAVSVSQLTGPRTGTPDRKFTLTAEKATVRLSSGKSVDAWTYNGQIPGPELRIKQGELIEVTLNNKDIEQGATIHWHGLDVPNAEDGVAGVTQDSVMPGETYTYRFVAEQAGTFWYHSHQQSKEAVQKGLFGALIVEPKTDDMDPKVKDITLMTHRWNETFAVSVSDSVERMSIEPGTPVRLRLVNTDDWVRQKYQLTGTPFQVSAIDGSDLHQPEVIENTLLELTTGGRYDITFVMPDTPVFMGIGGKNKLGLFMSPDGKGDIPDNSTVAATTFNPAAYGSTGPVPFHAASRFDRNFTMILDNKLGFYNGQFNNLYTINGEVFPDTPMFMVREGELVKTTIINRGAVDHPMHLHGHHMLVLSRNGKPVTGTWWSDTLDVLPGDTYEVAFRADNPGIWMDHCHNLVHAAAGMTMHLMYEGVTSPFTIGSATRNHPE</sequence>
<dbReference type="CDD" id="cd13861">
    <property type="entry name" value="CuRO_1_CumA_like"/>
    <property type="match status" value="1"/>
</dbReference>
<keyword evidence="4" id="KW-0472">Membrane</keyword>
<dbReference type="InterPro" id="IPR008972">
    <property type="entry name" value="Cupredoxin"/>
</dbReference>
<evidence type="ECO:0000256" key="1">
    <source>
        <dbReference type="ARBA" id="ARBA00022723"/>
    </source>
</evidence>
<dbReference type="PROSITE" id="PS00080">
    <property type="entry name" value="MULTICOPPER_OXIDASE2"/>
    <property type="match status" value="1"/>
</dbReference>
<keyword evidence="1" id="KW-0479">Metal-binding</keyword>
<dbReference type="Pfam" id="PF07732">
    <property type="entry name" value="Cu-oxidase_3"/>
    <property type="match status" value="1"/>
</dbReference>
<evidence type="ECO:0000256" key="2">
    <source>
        <dbReference type="ARBA" id="ARBA00023002"/>
    </source>
</evidence>
<keyword evidence="4" id="KW-1133">Transmembrane helix</keyword>
<keyword evidence="4" id="KW-0812">Transmembrane</keyword>
<keyword evidence="2" id="KW-0560">Oxidoreductase</keyword>
<dbReference type="InterPro" id="IPR002355">
    <property type="entry name" value="Cu_oxidase_Cu_BS"/>
</dbReference>
<proteinExistence type="predicted"/>
<dbReference type="InterPro" id="IPR011707">
    <property type="entry name" value="Cu-oxidase-like_N"/>
</dbReference>
<feature type="transmembrane region" description="Helical" evidence="4">
    <location>
        <begin position="42"/>
        <end position="64"/>
    </location>
</feature>
<name>A0A4R5KP36_9BACL</name>
<feature type="domain" description="Plastocyanin-like" evidence="6">
    <location>
        <begin position="288"/>
        <end position="403"/>
    </location>
</feature>
<dbReference type="EMBL" id="SMRT01000008">
    <property type="protein sequence ID" value="TDF96380.1"/>
    <property type="molecule type" value="Genomic_DNA"/>
</dbReference>
<dbReference type="InterPro" id="IPR045087">
    <property type="entry name" value="Cu-oxidase_fam"/>
</dbReference>
<dbReference type="GO" id="GO:0016491">
    <property type="term" value="F:oxidoreductase activity"/>
    <property type="evidence" value="ECO:0007669"/>
    <property type="project" value="UniProtKB-KW"/>
</dbReference>
<evidence type="ECO:0000313" key="8">
    <source>
        <dbReference type="Proteomes" id="UP000295636"/>
    </source>
</evidence>
<feature type="region of interest" description="Disordered" evidence="3">
    <location>
        <begin position="245"/>
        <end position="282"/>
    </location>
</feature>
<evidence type="ECO:0000256" key="3">
    <source>
        <dbReference type="SAM" id="MobiDB-lite"/>
    </source>
</evidence>
<dbReference type="AlphaFoldDB" id="A0A4R5KP36"/>
<dbReference type="Pfam" id="PF07731">
    <property type="entry name" value="Cu-oxidase_2"/>
    <property type="match status" value="1"/>
</dbReference>